<accession>I1YG01</accession>
<evidence type="ECO:0000259" key="1">
    <source>
        <dbReference type="Pfam" id="PF03724"/>
    </source>
</evidence>
<protein>
    <submittedName>
        <fullName evidence="3">Heat shock protein</fullName>
    </submittedName>
</protein>
<dbReference type="Proteomes" id="UP000009145">
    <property type="component" value="Chromosome"/>
</dbReference>
<dbReference type="Pfam" id="PF17185">
    <property type="entry name" value="NlpE_C"/>
    <property type="match status" value="1"/>
</dbReference>
<name>I1YG01_METFJ</name>
<evidence type="ECO:0000313" key="4">
    <source>
        <dbReference type="Proteomes" id="UP000009145"/>
    </source>
</evidence>
<evidence type="ECO:0000259" key="2">
    <source>
        <dbReference type="Pfam" id="PF17185"/>
    </source>
</evidence>
<dbReference type="PANTHER" id="PTHR35535:SF1">
    <property type="entry name" value="HEAT SHOCK PROTEIN HSLJ"/>
    <property type="match status" value="1"/>
</dbReference>
<feature type="domain" description="NlpE C-terminal OB" evidence="2">
    <location>
        <begin position="161"/>
        <end position="251"/>
    </location>
</feature>
<dbReference type="Gene3D" id="2.40.128.270">
    <property type="match status" value="1"/>
</dbReference>
<proteinExistence type="predicted"/>
<dbReference type="AlphaFoldDB" id="I1YG01"/>
<keyword evidence="4" id="KW-1185">Reference proteome</keyword>
<dbReference type="KEGG" id="mec:Q7C_673"/>
<gene>
    <name evidence="3" type="ordered locus">Q7C_673</name>
</gene>
<dbReference type="EMBL" id="CP003380">
    <property type="protein sequence ID" value="AFJ01844.1"/>
    <property type="molecule type" value="Genomic_DNA"/>
</dbReference>
<dbReference type="InterPro" id="IPR038670">
    <property type="entry name" value="HslJ-like_sf"/>
</dbReference>
<feature type="domain" description="DUF306" evidence="1">
    <location>
        <begin position="261"/>
        <end position="368"/>
    </location>
</feature>
<dbReference type="HOGENOM" id="CLU_043917_0_0_6"/>
<organism evidence="3 4">
    <name type="scientific">Methylophaga frappieri (strain ATCC BAA-2434 / DSM 25690 / JAM7)</name>
    <dbReference type="NCBI Taxonomy" id="754477"/>
    <lineage>
        <taxon>Bacteria</taxon>
        <taxon>Pseudomonadati</taxon>
        <taxon>Pseudomonadota</taxon>
        <taxon>Gammaproteobacteria</taxon>
        <taxon>Thiotrichales</taxon>
        <taxon>Piscirickettsiaceae</taxon>
        <taxon>Methylophaga</taxon>
    </lineage>
</organism>
<dbReference type="eggNOG" id="COG3015">
    <property type="taxonomic scope" value="Bacteria"/>
</dbReference>
<dbReference type="PATRIC" id="fig|754477.3.peg.665"/>
<evidence type="ECO:0000313" key="3">
    <source>
        <dbReference type="EMBL" id="AFJ01844.1"/>
    </source>
</evidence>
<dbReference type="InterPro" id="IPR007298">
    <property type="entry name" value="Cu-R_lipoprotein_NlpE"/>
</dbReference>
<dbReference type="eggNOG" id="COG3187">
    <property type="taxonomic scope" value="Bacteria"/>
</dbReference>
<dbReference type="InterPro" id="IPR038139">
    <property type="entry name" value="NlpE_C_sf"/>
</dbReference>
<sequence length="373" mass="42070">MWGKTMLQQTHDVAGFSASLWRCVKAGFISFFFFITTACDATDTNRLNQFFGESEHALPVSFSGTLPCADCPGIDYRLNLFADQSFFLRMRYQDRSDADSYYLGRWQWRDDATLILLSEREIFYLAADSRDQLTLLNKQGHPIQSALNSTLIKDEPFLFASPVMAMRGQYRFEHNQGIFQECATGQHWMVLNTPEAELLQQRYQAIRKTPAQSLLVTLHGELEPTPEAKDSGDQLALKVTQFAGIWPGETCGQLGAQEILLDTYWKLTRLMGKPVTVVDNQREPSLIMASGNSAQVTGYDGCNQIIGTFNLQQEALSFNKMATTMKACPEGMASAKQFHDMLVQVQSWSITNQYLELNDANGTLLARFQAVHF</sequence>
<dbReference type="InterPro" id="IPR033450">
    <property type="entry name" value="NlpE_C"/>
</dbReference>
<dbReference type="PANTHER" id="PTHR35535">
    <property type="entry name" value="HEAT SHOCK PROTEIN HSLJ"/>
    <property type="match status" value="1"/>
</dbReference>
<dbReference type="Gene3D" id="2.40.128.640">
    <property type="match status" value="1"/>
</dbReference>
<dbReference type="InterPro" id="IPR005184">
    <property type="entry name" value="DUF306_Meta_HslJ"/>
</dbReference>
<dbReference type="Pfam" id="PF03724">
    <property type="entry name" value="META"/>
    <property type="match status" value="1"/>
</dbReference>
<dbReference type="OrthoDB" id="5348860at2"/>
<reference evidence="3 4" key="1">
    <citation type="journal article" date="2012" name="J. Bacteriol.">
        <title>Complete genome sequences of Methylophaga sp. strain JAM1 and Methylophaga sp. strain JAM7.</title>
        <authorList>
            <person name="Villeneuve C."/>
            <person name="Martineau C."/>
            <person name="Mauffrey F."/>
            <person name="Villemur R."/>
        </authorList>
    </citation>
    <scope>NUCLEOTIDE SEQUENCE [LARGE SCALE GENOMIC DNA]</scope>
    <source>
        <strain evidence="3 4">JAM7</strain>
    </source>
</reference>
<dbReference type="STRING" id="754477.Q7C_673"/>
<keyword evidence="3" id="KW-0346">Stress response</keyword>
<dbReference type="InterPro" id="IPR053147">
    <property type="entry name" value="Hsp_HslJ-like"/>
</dbReference>
<dbReference type="Pfam" id="PF04170">
    <property type="entry name" value="NlpE"/>
    <property type="match status" value="1"/>
</dbReference>
<dbReference type="Gene3D" id="2.40.50.540">
    <property type="match status" value="1"/>
</dbReference>